<dbReference type="AlphaFoldDB" id="A0A841FNX4"/>
<evidence type="ECO:0000313" key="2">
    <source>
        <dbReference type="Proteomes" id="UP000548476"/>
    </source>
</evidence>
<keyword evidence="2" id="KW-1185">Reference proteome</keyword>
<evidence type="ECO:0008006" key="3">
    <source>
        <dbReference type="Google" id="ProtNLM"/>
    </source>
</evidence>
<gene>
    <name evidence="1" type="ORF">HNR73_002139</name>
</gene>
<dbReference type="EMBL" id="JACHGT010000004">
    <property type="protein sequence ID" value="MBB6034289.1"/>
    <property type="molecule type" value="Genomic_DNA"/>
</dbReference>
<reference evidence="1 2" key="1">
    <citation type="submission" date="2020-08" db="EMBL/GenBank/DDBJ databases">
        <title>Genomic Encyclopedia of Type Strains, Phase IV (KMG-IV): sequencing the most valuable type-strain genomes for metagenomic binning, comparative biology and taxonomic classification.</title>
        <authorList>
            <person name="Goeker M."/>
        </authorList>
    </citation>
    <scope>NUCLEOTIDE SEQUENCE [LARGE SCALE GENOMIC DNA]</scope>
    <source>
        <strain evidence="1 2">YIM 65646</strain>
    </source>
</reference>
<sequence>MGDEDDAYVGDDPAADGTYHGNLGVTDAWDSNYAGNIPLSGAATNMYDGAVDGDIKALTMGVAEFGGNAVAFAGDPVNWLLSAGLAFLIDVIQPLEDALSLVTGNYERMGEFTGRWNRIGAALVPLGEAVRQAAADGLIGWEGKDADAAKARLEEFGEAIEASGGEAVKVSSLLNILASLMSAAQQIIIGLIAQFVEWLIITWTAALAAAGVTFGGSTAGAATVTTLHATTNCSRAVRIIDRVVEFLNRIGRVLREVLPGFVKDNVAKNYRAISALKTPDVGDMGKALGRWLKDWKNYMPMAGTVGAAGVNDIGTPGSGMSGEDIENGLDPGR</sequence>
<comment type="caution">
    <text evidence="1">The sequence shown here is derived from an EMBL/GenBank/DDBJ whole genome shotgun (WGS) entry which is preliminary data.</text>
</comment>
<dbReference type="Proteomes" id="UP000548476">
    <property type="component" value="Unassembled WGS sequence"/>
</dbReference>
<proteinExistence type="predicted"/>
<name>A0A841FNX4_9ACTN</name>
<organism evidence="1 2">
    <name type="scientific">Phytomonospora endophytica</name>
    <dbReference type="NCBI Taxonomy" id="714109"/>
    <lineage>
        <taxon>Bacteria</taxon>
        <taxon>Bacillati</taxon>
        <taxon>Actinomycetota</taxon>
        <taxon>Actinomycetes</taxon>
        <taxon>Micromonosporales</taxon>
        <taxon>Micromonosporaceae</taxon>
        <taxon>Phytomonospora</taxon>
    </lineage>
</organism>
<accession>A0A841FNX4</accession>
<protein>
    <recommendedName>
        <fullName evidence="3">WXG100 family type VII secretion target</fullName>
    </recommendedName>
</protein>
<dbReference type="RefSeq" id="WP_184787161.1">
    <property type="nucleotide sequence ID" value="NZ_BONT01000045.1"/>
</dbReference>
<evidence type="ECO:0000313" key="1">
    <source>
        <dbReference type="EMBL" id="MBB6034289.1"/>
    </source>
</evidence>